<organism evidence="3 4">
    <name type="scientific">Candidatus Buchananbacteria bacterium RIFCSPLOWO2_01_FULL_39_33</name>
    <dbReference type="NCBI Taxonomy" id="1797543"/>
    <lineage>
        <taxon>Bacteria</taxon>
        <taxon>Candidatus Buchananiibacteriota</taxon>
    </lineage>
</organism>
<dbReference type="EMBL" id="MHIM01000022">
    <property type="protein sequence ID" value="OGY52263.1"/>
    <property type="molecule type" value="Genomic_DNA"/>
</dbReference>
<dbReference type="Pfam" id="PF13473">
    <property type="entry name" value="Cupredoxin_1"/>
    <property type="match status" value="1"/>
</dbReference>
<sequence>MQIIGVILIAVVIGLYFLWFWYTKNQEGAAAKSESGVQVFNILVKGVYSPNNLKVKMGQPVKINFRREESADCSRYVSFPDLKIRKELPEGQTVVIEFTPTKPGEIAFACDMGMYQGKVIVE</sequence>
<reference evidence="3 4" key="1">
    <citation type="journal article" date="2016" name="Nat. Commun.">
        <title>Thousands of microbial genomes shed light on interconnected biogeochemical processes in an aquifer system.</title>
        <authorList>
            <person name="Anantharaman K."/>
            <person name="Brown C.T."/>
            <person name="Hug L.A."/>
            <person name="Sharon I."/>
            <person name="Castelle C.J."/>
            <person name="Probst A.J."/>
            <person name="Thomas B.C."/>
            <person name="Singh A."/>
            <person name="Wilkins M.J."/>
            <person name="Karaoz U."/>
            <person name="Brodie E.L."/>
            <person name="Williams K.H."/>
            <person name="Hubbard S.S."/>
            <person name="Banfield J.F."/>
        </authorList>
    </citation>
    <scope>NUCLEOTIDE SEQUENCE [LARGE SCALE GENOMIC DNA]</scope>
</reference>
<evidence type="ECO:0000259" key="2">
    <source>
        <dbReference type="Pfam" id="PF13473"/>
    </source>
</evidence>
<dbReference type="SUPFAM" id="SSF49503">
    <property type="entry name" value="Cupredoxins"/>
    <property type="match status" value="1"/>
</dbReference>
<dbReference type="InterPro" id="IPR028096">
    <property type="entry name" value="EfeO_Cupredoxin"/>
</dbReference>
<keyword evidence="1" id="KW-1133">Transmembrane helix</keyword>
<feature type="transmembrane region" description="Helical" evidence="1">
    <location>
        <begin position="6"/>
        <end position="22"/>
    </location>
</feature>
<name>A0A1G1YIV1_9BACT</name>
<comment type="caution">
    <text evidence="3">The sequence shown here is derived from an EMBL/GenBank/DDBJ whole genome shotgun (WGS) entry which is preliminary data.</text>
</comment>
<proteinExistence type="predicted"/>
<dbReference type="InterPro" id="IPR008972">
    <property type="entry name" value="Cupredoxin"/>
</dbReference>
<keyword evidence="1" id="KW-0812">Transmembrane</keyword>
<feature type="domain" description="EfeO-type cupredoxin-like" evidence="2">
    <location>
        <begin position="14"/>
        <end position="121"/>
    </location>
</feature>
<accession>A0A1G1YIV1</accession>
<protein>
    <recommendedName>
        <fullName evidence="2">EfeO-type cupredoxin-like domain-containing protein</fullName>
    </recommendedName>
</protein>
<dbReference type="AlphaFoldDB" id="A0A1G1YIV1"/>
<dbReference type="Gene3D" id="2.60.40.420">
    <property type="entry name" value="Cupredoxins - blue copper proteins"/>
    <property type="match status" value="1"/>
</dbReference>
<evidence type="ECO:0000313" key="4">
    <source>
        <dbReference type="Proteomes" id="UP000177376"/>
    </source>
</evidence>
<evidence type="ECO:0000256" key="1">
    <source>
        <dbReference type="SAM" id="Phobius"/>
    </source>
</evidence>
<dbReference type="Proteomes" id="UP000177376">
    <property type="component" value="Unassembled WGS sequence"/>
</dbReference>
<evidence type="ECO:0000313" key="3">
    <source>
        <dbReference type="EMBL" id="OGY52263.1"/>
    </source>
</evidence>
<keyword evidence="1" id="KW-0472">Membrane</keyword>
<gene>
    <name evidence="3" type="ORF">A3A02_01675</name>
</gene>